<feature type="non-terminal residue" evidence="2">
    <location>
        <position position="117"/>
    </location>
</feature>
<dbReference type="Proteomes" id="UP001432322">
    <property type="component" value="Unassembled WGS sequence"/>
</dbReference>
<protein>
    <recommendedName>
        <fullName evidence="4">G protein-coupled receptor</fullName>
    </recommendedName>
</protein>
<reference evidence="2" key="1">
    <citation type="submission" date="2023-10" db="EMBL/GenBank/DDBJ databases">
        <title>Genome assembly of Pristionchus species.</title>
        <authorList>
            <person name="Yoshida K."/>
            <person name="Sommer R.J."/>
        </authorList>
    </citation>
    <scope>NUCLEOTIDE SEQUENCE</scope>
    <source>
        <strain evidence="2">RS5133</strain>
    </source>
</reference>
<feature type="non-terminal residue" evidence="2">
    <location>
        <position position="1"/>
    </location>
</feature>
<gene>
    <name evidence="2" type="ORF">PFISCL1PPCAC_13487</name>
</gene>
<organism evidence="2 3">
    <name type="scientific">Pristionchus fissidentatus</name>
    <dbReference type="NCBI Taxonomy" id="1538716"/>
    <lineage>
        <taxon>Eukaryota</taxon>
        <taxon>Metazoa</taxon>
        <taxon>Ecdysozoa</taxon>
        <taxon>Nematoda</taxon>
        <taxon>Chromadorea</taxon>
        <taxon>Rhabditida</taxon>
        <taxon>Rhabditina</taxon>
        <taxon>Diplogasteromorpha</taxon>
        <taxon>Diplogasteroidea</taxon>
        <taxon>Neodiplogasteridae</taxon>
        <taxon>Pristionchus</taxon>
    </lineage>
</organism>
<dbReference type="EMBL" id="BTSY01000004">
    <property type="protein sequence ID" value="GMT22190.1"/>
    <property type="molecule type" value="Genomic_DNA"/>
</dbReference>
<feature type="transmembrane region" description="Helical" evidence="1">
    <location>
        <begin position="29"/>
        <end position="49"/>
    </location>
</feature>
<accession>A0AAV5VRS7</accession>
<keyword evidence="1" id="KW-0472">Membrane</keyword>
<keyword evidence="1" id="KW-0812">Transmembrane</keyword>
<proteinExistence type="predicted"/>
<name>A0AAV5VRS7_9BILA</name>
<comment type="caution">
    <text evidence="2">The sequence shown here is derived from an EMBL/GenBank/DDBJ whole genome shotgun (WGS) entry which is preliminary data.</text>
</comment>
<keyword evidence="1" id="KW-1133">Transmembrane helix</keyword>
<evidence type="ECO:0000313" key="2">
    <source>
        <dbReference type="EMBL" id="GMT22190.1"/>
    </source>
</evidence>
<evidence type="ECO:0000256" key="1">
    <source>
        <dbReference type="SAM" id="Phobius"/>
    </source>
</evidence>
<dbReference type="PANTHER" id="PTHR47521:SF18">
    <property type="entry name" value="G PROTEIN-COUPLED RECEPTOR-RELATED"/>
    <property type="match status" value="1"/>
</dbReference>
<feature type="transmembrane region" description="Helical" evidence="1">
    <location>
        <begin position="6"/>
        <end position="22"/>
    </location>
</feature>
<evidence type="ECO:0000313" key="3">
    <source>
        <dbReference type="Proteomes" id="UP001432322"/>
    </source>
</evidence>
<evidence type="ECO:0008006" key="4">
    <source>
        <dbReference type="Google" id="ProtNLM"/>
    </source>
</evidence>
<dbReference type="InterPro" id="IPR052860">
    <property type="entry name" value="NRL-GPCR1"/>
</dbReference>
<sequence>VFVILALPPVMVLMINLIRIALHPNCKFLLFAWTSAFLIGILTHFSFIMCDIITHKYIPVSNHDPEIRLLMFGVHGFTHAFSSTQELLFSIERTFACAYPATYHDRKFSKGLLLLAE</sequence>
<keyword evidence="3" id="KW-1185">Reference proteome</keyword>
<dbReference type="PANTHER" id="PTHR47521">
    <property type="entry name" value="SERPENTINE RECEPTOR, CLASS E (EPSILON)-RELATED"/>
    <property type="match status" value="1"/>
</dbReference>
<dbReference type="AlphaFoldDB" id="A0AAV5VRS7"/>